<reference evidence="1 2" key="1">
    <citation type="journal article" date="2018" name="Mol. Biol. Evol.">
        <title>Broad Genomic Sampling Reveals a Smut Pathogenic Ancestry of the Fungal Clade Ustilaginomycotina.</title>
        <authorList>
            <person name="Kijpornyongpan T."/>
            <person name="Mondo S.J."/>
            <person name="Barry K."/>
            <person name="Sandor L."/>
            <person name="Lee J."/>
            <person name="Lipzen A."/>
            <person name="Pangilinan J."/>
            <person name="LaButti K."/>
            <person name="Hainaut M."/>
            <person name="Henrissat B."/>
            <person name="Grigoriev I.V."/>
            <person name="Spatafora J.W."/>
            <person name="Aime M.C."/>
        </authorList>
    </citation>
    <scope>NUCLEOTIDE SEQUENCE [LARGE SCALE GENOMIC DNA]</scope>
    <source>
        <strain evidence="1 2">SA 807</strain>
    </source>
</reference>
<sequence>MILHLEPSYKGLLFLSFPLYLLLFLSRHLFKFVARQRLASRTKGGGRESVKVESELDPLERIPTRSGEDTSENLYDARRNLRLGKVASAGLRGERNGVPVMIWRGGTGLLPWPLDRLFSSSDVFGTGRRCRVGRRPPLVILNSSAQAVEILERRSSHYSSRSRSIAAGEHLSDGRRLVLKAYGRDYRRLHKAFLRVLTKEKVRKVYRRVLEEESERLVRSLGQCRQSERCFGDGEASEAGSGHGRPDCGFGDLGAGRKNSGATATDLVYLFTASSALQIAYSRVVGSKDDEVIKELEEVSEHIAEAFRPGAYWVEDLPWLNLLPFWMCPWKKRLKRDHDRGLEINRRLVEDVISRLETESEQGGGGAGTRAKVEDEIERGRSKSQVSLGPESESRSQSSCLKVDECCTSQLLRDRERLGLDMLDIIYLSAQVFEAGTETTAMTLNTFLLACVCFPHFVKSAREELDSVMGKHPSRVLVGGRDDERGSSLPSEGWVPKGPTGGTSSQDGGDVEDSLRQRLPDLNQVETLPFLNSVVKEVLRLTPTCSSGISHTSTMEVEDEAFGIKIPPGSEILPNTFGIHHDEALFRDPYRFDPWRYLPPSAGCGKEEARWEKTSSTFPSPSEKGEKHGPSDHVRPPEIHPFGFGRRLCPGAELARNSILIAISRILYLYDLAPTPQAYHLAEKLLSERSELEHHRDLSLGKEAKDDDHHLHGSVPAEFLARERRLGILLDAHNTFIIGKREVDECLTLSSRRL</sequence>
<accession>A0ACD0NXA0</accession>
<dbReference type="Proteomes" id="UP000245626">
    <property type="component" value="Unassembled WGS sequence"/>
</dbReference>
<name>A0ACD0NXA0_9BASI</name>
<proteinExistence type="predicted"/>
<protein>
    <submittedName>
        <fullName evidence="1">Cytochrome P450</fullName>
    </submittedName>
</protein>
<evidence type="ECO:0000313" key="2">
    <source>
        <dbReference type="Proteomes" id="UP000245626"/>
    </source>
</evidence>
<keyword evidence="2" id="KW-1185">Reference proteome</keyword>
<dbReference type="EMBL" id="KZ819933">
    <property type="protein sequence ID" value="PWN50426.1"/>
    <property type="molecule type" value="Genomic_DNA"/>
</dbReference>
<organism evidence="1 2">
    <name type="scientific">Violaceomyces palustris</name>
    <dbReference type="NCBI Taxonomy" id="1673888"/>
    <lineage>
        <taxon>Eukaryota</taxon>
        <taxon>Fungi</taxon>
        <taxon>Dikarya</taxon>
        <taxon>Basidiomycota</taxon>
        <taxon>Ustilaginomycotina</taxon>
        <taxon>Ustilaginomycetes</taxon>
        <taxon>Violaceomycetales</taxon>
        <taxon>Violaceomycetaceae</taxon>
        <taxon>Violaceomyces</taxon>
    </lineage>
</organism>
<gene>
    <name evidence="1" type="ORF">IE53DRAFT_387263</name>
</gene>
<evidence type="ECO:0000313" key="1">
    <source>
        <dbReference type="EMBL" id="PWN50426.1"/>
    </source>
</evidence>